<dbReference type="AlphaFoldDB" id="A0A086MRH8"/>
<keyword evidence="2" id="KW-1185">Reference proteome</keyword>
<evidence type="ECO:0000313" key="1">
    <source>
        <dbReference type="EMBL" id="KFG71496.1"/>
    </source>
</evidence>
<dbReference type="HOGENOM" id="CLU_2025470_0_0_11"/>
<reference evidence="1 2" key="1">
    <citation type="submission" date="2014-05" db="EMBL/GenBank/DDBJ databases">
        <title>Complete genome sequence of the Streptomyces mutabilis TRM45540.</title>
        <authorList>
            <person name="Luo X."/>
            <person name="Zhang L."/>
        </authorList>
    </citation>
    <scope>NUCLEOTIDE SEQUENCE [LARGE SCALE GENOMIC DNA]</scope>
    <source>
        <strain evidence="1 2">TRM45540</strain>
    </source>
</reference>
<dbReference type="EMBL" id="JNFQ01000007">
    <property type="protein sequence ID" value="KFG71496.1"/>
    <property type="molecule type" value="Genomic_DNA"/>
</dbReference>
<dbReference type="Proteomes" id="UP000029095">
    <property type="component" value="Unassembled WGS sequence"/>
</dbReference>
<sequence length="122" mass="13098">MAVIDIEFFPVIVTARPLTDSTGYAYQQPPAGTDPAELRLVAARDVRPGDWYLGDCEQPTSARSGVFWGVHTHATFETAPATDRAGESLALDGESFVWRPDELVMVIPAARLPAASGRALAV</sequence>
<proteinExistence type="predicted"/>
<accession>A0A086MRH8</accession>
<gene>
    <name evidence="1" type="ORF">FM21_35160</name>
</gene>
<comment type="caution">
    <text evidence="1">The sequence shown here is derived from an EMBL/GenBank/DDBJ whole genome shotgun (WGS) entry which is preliminary data.</text>
</comment>
<dbReference type="RefSeq" id="WP_043386047.1">
    <property type="nucleotide sequence ID" value="NZ_KN039950.1"/>
</dbReference>
<organism evidence="1 2">
    <name type="scientific">Streptomyces mutabilis</name>
    <dbReference type="NCBI Taxonomy" id="67332"/>
    <lineage>
        <taxon>Bacteria</taxon>
        <taxon>Bacillati</taxon>
        <taxon>Actinomycetota</taxon>
        <taxon>Actinomycetes</taxon>
        <taxon>Kitasatosporales</taxon>
        <taxon>Streptomycetaceae</taxon>
        <taxon>Streptomyces</taxon>
    </lineage>
</organism>
<evidence type="ECO:0000313" key="2">
    <source>
        <dbReference type="Proteomes" id="UP000029095"/>
    </source>
</evidence>
<name>A0A086MRH8_9ACTN</name>
<protein>
    <submittedName>
        <fullName evidence="1">Uncharacterized protein</fullName>
    </submittedName>
</protein>